<organism evidence="1 2">
    <name type="scientific">Sorangium cellulosum</name>
    <name type="common">Polyangium cellulosum</name>
    <dbReference type="NCBI Taxonomy" id="56"/>
    <lineage>
        <taxon>Bacteria</taxon>
        <taxon>Pseudomonadati</taxon>
        <taxon>Myxococcota</taxon>
        <taxon>Polyangia</taxon>
        <taxon>Polyangiales</taxon>
        <taxon>Polyangiaceae</taxon>
        <taxon>Sorangium</taxon>
    </lineage>
</organism>
<evidence type="ECO:0000313" key="1">
    <source>
        <dbReference type="EMBL" id="AUX47434.1"/>
    </source>
</evidence>
<dbReference type="OrthoDB" id="5522729at2"/>
<dbReference type="AlphaFoldDB" id="A0A2L0F764"/>
<protein>
    <submittedName>
        <fullName evidence="1">Uncharacterized protein</fullName>
    </submittedName>
</protein>
<dbReference type="Proteomes" id="UP000238348">
    <property type="component" value="Chromosome"/>
</dbReference>
<reference evidence="1 2" key="1">
    <citation type="submission" date="2015-09" db="EMBL/GenBank/DDBJ databases">
        <title>Sorangium comparison.</title>
        <authorList>
            <person name="Zaburannyi N."/>
            <person name="Bunk B."/>
            <person name="Overmann J."/>
            <person name="Mueller R."/>
        </authorList>
    </citation>
    <scope>NUCLEOTIDE SEQUENCE [LARGE SCALE GENOMIC DNA]</scope>
    <source>
        <strain evidence="1 2">So ce26</strain>
    </source>
</reference>
<dbReference type="EMBL" id="CP012673">
    <property type="protein sequence ID" value="AUX47434.1"/>
    <property type="molecule type" value="Genomic_DNA"/>
</dbReference>
<name>A0A2L0F764_SORCE</name>
<evidence type="ECO:0000313" key="2">
    <source>
        <dbReference type="Proteomes" id="UP000238348"/>
    </source>
</evidence>
<gene>
    <name evidence="1" type="ORF">SOCE26_089550</name>
</gene>
<accession>A0A2L0F764</accession>
<proteinExistence type="predicted"/>
<sequence>MTLTALLASARLAGAPGVARGQEAKGAPPSAPSAPVRLDRVVVRWHAPETGGVRRPQFIFERELAFEARVEALADPDAEPGLYRDRHIRAALDHHIAETLLASLPISPAPTSTEVAQRAEAARISLEQRARGRARLLAAAAAEGISSDELDALLRRQARASLYLDRMVTPMLEPSDFELRLVLRSGATPFKGQRYEDVAPALKRWYVGQRLSQALITYYQNARARVTLTILRAD</sequence>